<dbReference type="RefSeq" id="WP_251838507.1">
    <property type="nucleotide sequence ID" value="NZ_JACSPO010000001.1"/>
</dbReference>
<sequence>MSVPNRGASLQWRQRVQLPRDVTRVWWWREQWRRNPRWAVAIRAAVAASLAWAVAGVLPGPAADFPYYAPFGAVIATTFTLAGSVRESLQSVAAIAVGGAVGWVVDFLPVRGPLAVALVIVPAVVLAGWGRLGAMGSWVPTAALFTLIVGHGEATYVGAYAGLTLLGALIGIAVNAVLPPLPLAPAQAAVARFRHTLAADLGQLADLIRSTELPSLADWEREHASSPRERAQMHTAVAEVGEAAHRNRRARRYSGSIGALQEEARVLDRLGLVVSDLADLLLSDVGAGRVDRSEVLAGESGERVCAALRTISAALENTTPAGTADPHVASDETPLSSAHASDAVQDARSAAPRTDDQVLYDGVVLSLERAVDSLARVERTD</sequence>
<keyword evidence="4" id="KW-1185">Reference proteome</keyword>
<keyword evidence="2" id="KW-0472">Membrane</keyword>
<feature type="transmembrane region" description="Helical" evidence="2">
    <location>
        <begin position="65"/>
        <end position="82"/>
    </location>
</feature>
<evidence type="ECO:0008006" key="5">
    <source>
        <dbReference type="Google" id="ProtNLM"/>
    </source>
</evidence>
<keyword evidence="2" id="KW-0812">Transmembrane</keyword>
<keyword evidence="2" id="KW-1133">Transmembrane helix</keyword>
<protein>
    <recommendedName>
        <fullName evidence="5">FUSC family protein</fullName>
    </recommendedName>
</protein>
<evidence type="ECO:0000313" key="3">
    <source>
        <dbReference type="EMBL" id="MBD8061388.1"/>
    </source>
</evidence>
<feature type="region of interest" description="Disordered" evidence="1">
    <location>
        <begin position="318"/>
        <end position="354"/>
    </location>
</feature>
<organism evidence="3 4">
    <name type="scientific">Oceanitalea stevensii</name>
    <dbReference type="NCBI Taxonomy" id="2763072"/>
    <lineage>
        <taxon>Bacteria</taxon>
        <taxon>Bacillati</taxon>
        <taxon>Actinomycetota</taxon>
        <taxon>Actinomycetes</taxon>
        <taxon>Micrococcales</taxon>
        <taxon>Bogoriellaceae</taxon>
        <taxon>Georgenia</taxon>
    </lineage>
</organism>
<evidence type="ECO:0000256" key="1">
    <source>
        <dbReference type="SAM" id="MobiDB-lite"/>
    </source>
</evidence>
<accession>A0ABR8YZA0</accession>
<evidence type="ECO:0000256" key="2">
    <source>
        <dbReference type="SAM" id="Phobius"/>
    </source>
</evidence>
<evidence type="ECO:0000313" key="4">
    <source>
        <dbReference type="Proteomes" id="UP000661894"/>
    </source>
</evidence>
<feature type="transmembrane region" description="Helical" evidence="2">
    <location>
        <begin position="89"/>
        <end position="108"/>
    </location>
</feature>
<name>A0ABR8YZA0_9MICO</name>
<feature type="transmembrane region" description="Helical" evidence="2">
    <location>
        <begin position="155"/>
        <end position="178"/>
    </location>
</feature>
<feature type="transmembrane region" description="Helical" evidence="2">
    <location>
        <begin position="38"/>
        <end position="59"/>
    </location>
</feature>
<reference evidence="3 4" key="1">
    <citation type="submission" date="2020-08" db="EMBL/GenBank/DDBJ databases">
        <title>A Genomic Blueprint of the Chicken Gut Microbiome.</title>
        <authorList>
            <person name="Gilroy R."/>
            <person name="Ravi A."/>
            <person name="Getino M."/>
            <person name="Pursley I."/>
            <person name="Horton D.L."/>
            <person name="Alikhan N.-F."/>
            <person name="Baker D."/>
            <person name="Gharbi K."/>
            <person name="Hall N."/>
            <person name="Watson M."/>
            <person name="Adriaenssens E.M."/>
            <person name="Foster-Nyarko E."/>
            <person name="Jarju S."/>
            <person name="Secka A."/>
            <person name="Antonio M."/>
            <person name="Oren A."/>
            <person name="Chaudhuri R."/>
            <person name="La Ragione R.M."/>
            <person name="Hildebrand F."/>
            <person name="Pallen M.J."/>
        </authorList>
    </citation>
    <scope>NUCLEOTIDE SEQUENCE [LARGE SCALE GENOMIC DNA]</scope>
    <source>
        <strain evidence="3 4">Sa1BUA1</strain>
    </source>
</reference>
<dbReference type="Proteomes" id="UP000661894">
    <property type="component" value="Unassembled WGS sequence"/>
</dbReference>
<proteinExistence type="predicted"/>
<dbReference type="EMBL" id="JACSPO010000001">
    <property type="protein sequence ID" value="MBD8061388.1"/>
    <property type="molecule type" value="Genomic_DNA"/>
</dbReference>
<gene>
    <name evidence="3" type="ORF">H9624_03505</name>
</gene>
<comment type="caution">
    <text evidence="3">The sequence shown here is derived from an EMBL/GenBank/DDBJ whole genome shotgun (WGS) entry which is preliminary data.</text>
</comment>